<dbReference type="EMBL" id="JAACXV010000137">
    <property type="protein sequence ID" value="KAF7283108.1"/>
    <property type="molecule type" value="Genomic_DNA"/>
</dbReference>
<comment type="caution">
    <text evidence="2">The sequence shown here is derived from an EMBL/GenBank/DDBJ whole genome shotgun (WGS) entry which is preliminary data.</text>
</comment>
<proteinExistence type="predicted"/>
<organism evidence="2 3">
    <name type="scientific">Rhynchophorus ferrugineus</name>
    <name type="common">Red palm weevil</name>
    <name type="synonym">Curculio ferrugineus</name>
    <dbReference type="NCBI Taxonomy" id="354439"/>
    <lineage>
        <taxon>Eukaryota</taxon>
        <taxon>Metazoa</taxon>
        <taxon>Ecdysozoa</taxon>
        <taxon>Arthropoda</taxon>
        <taxon>Hexapoda</taxon>
        <taxon>Insecta</taxon>
        <taxon>Pterygota</taxon>
        <taxon>Neoptera</taxon>
        <taxon>Endopterygota</taxon>
        <taxon>Coleoptera</taxon>
        <taxon>Polyphaga</taxon>
        <taxon>Cucujiformia</taxon>
        <taxon>Curculionidae</taxon>
        <taxon>Dryophthorinae</taxon>
        <taxon>Rhynchophorus</taxon>
    </lineage>
</organism>
<keyword evidence="3" id="KW-1185">Reference proteome</keyword>
<name>A0A834MGX8_RHYFE</name>
<evidence type="ECO:0000313" key="2">
    <source>
        <dbReference type="EMBL" id="KAF7283108.1"/>
    </source>
</evidence>
<evidence type="ECO:0000313" key="3">
    <source>
        <dbReference type="Proteomes" id="UP000625711"/>
    </source>
</evidence>
<dbReference type="AlphaFoldDB" id="A0A834MGX8"/>
<sequence length="110" mass="12470">MSSKDESSRLSRLINETYEYDGSDSNFCPTPLISGVCIFIWSGIEEYFRRHHCRRDRVALSVCPSAVSAFRPRQPNPQTGIKDFRPGKSPRGVVGTSTFCHCHRAQLHPE</sequence>
<feature type="region of interest" description="Disordered" evidence="1">
    <location>
        <begin position="73"/>
        <end position="92"/>
    </location>
</feature>
<gene>
    <name evidence="2" type="ORF">GWI33_001339</name>
</gene>
<evidence type="ECO:0000256" key="1">
    <source>
        <dbReference type="SAM" id="MobiDB-lite"/>
    </source>
</evidence>
<accession>A0A834MGX8</accession>
<reference evidence="2" key="1">
    <citation type="submission" date="2020-08" db="EMBL/GenBank/DDBJ databases">
        <title>Genome sequencing and assembly of the red palm weevil Rhynchophorus ferrugineus.</title>
        <authorList>
            <person name="Dias G.B."/>
            <person name="Bergman C.M."/>
            <person name="Manee M."/>
        </authorList>
    </citation>
    <scope>NUCLEOTIDE SEQUENCE</scope>
    <source>
        <strain evidence="2">AA-2017</strain>
        <tissue evidence="2">Whole larva</tissue>
    </source>
</reference>
<protein>
    <submittedName>
        <fullName evidence="2">Uncharacterized protein</fullName>
    </submittedName>
</protein>
<dbReference type="Proteomes" id="UP000625711">
    <property type="component" value="Unassembled WGS sequence"/>
</dbReference>